<proteinExistence type="predicted"/>
<reference evidence="1 2" key="1">
    <citation type="submission" date="2024-07" db="EMBL/GenBank/DDBJ databases">
        <title>Section-level genome sequencing and comparative genomics of Aspergillus sections Usti and Cavernicolus.</title>
        <authorList>
            <consortium name="Lawrence Berkeley National Laboratory"/>
            <person name="Nybo J.L."/>
            <person name="Vesth T.C."/>
            <person name="Theobald S."/>
            <person name="Frisvad J.C."/>
            <person name="Larsen T.O."/>
            <person name="Kjaerboelling I."/>
            <person name="Rothschild-Mancinelli K."/>
            <person name="Lyhne E.K."/>
            <person name="Kogle M.E."/>
            <person name="Barry K."/>
            <person name="Clum A."/>
            <person name="Na H."/>
            <person name="Ledsgaard L."/>
            <person name="Lin J."/>
            <person name="Lipzen A."/>
            <person name="Kuo A."/>
            <person name="Riley R."/>
            <person name="Mondo S."/>
            <person name="Labutti K."/>
            <person name="Haridas S."/>
            <person name="Pangalinan J."/>
            <person name="Salamov A.A."/>
            <person name="Simmons B.A."/>
            <person name="Magnuson J.K."/>
            <person name="Chen J."/>
            <person name="Drula E."/>
            <person name="Henrissat B."/>
            <person name="Wiebenga A."/>
            <person name="Lubbers R.J."/>
            <person name="Gomes A.C."/>
            <person name="Macurrencykelacurrency M.R."/>
            <person name="Stajich J."/>
            <person name="Grigoriev I.V."/>
            <person name="Mortensen U.H."/>
            <person name="De Vries R.P."/>
            <person name="Baker S.E."/>
            <person name="Andersen M.R."/>
        </authorList>
    </citation>
    <scope>NUCLEOTIDE SEQUENCE [LARGE SCALE GENOMIC DNA]</scope>
    <source>
        <strain evidence="1 2">CBS 449.75</strain>
    </source>
</reference>
<dbReference type="RefSeq" id="XP_070891812.1">
    <property type="nucleotide sequence ID" value="XM_071027799.1"/>
</dbReference>
<gene>
    <name evidence="1" type="ORF">BJX67DRAFT_340528</name>
</gene>
<dbReference type="Proteomes" id="UP001610432">
    <property type="component" value="Unassembled WGS sequence"/>
</dbReference>
<accession>A0ABR4M8A5</accession>
<dbReference type="GeneID" id="98142871"/>
<protein>
    <submittedName>
        <fullName evidence="1">Uncharacterized protein</fullName>
    </submittedName>
</protein>
<keyword evidence="2" id="KW-1185">Reference proteome</keyword>
<name>A0ABR4M8A5_9EURO</name>
<organism evidence="1 2">
    <name type="scientific">Aspergillus lucknowensis</name>
    <dbReference type="NCBI Taxonomy" id="176173"/>
    <lineage>
        <taxon>Eukaryota</taxon>
        <taxon>Fungi</taxon>
        <taxon>Dikarya</taxon>
        <taxon>Ascomycota</taxon>
        <taxon>Pezizomycotina</taxon>
        <taxon>Eurotiomycetes</taxon>
        <taxon>Eurotiomycetidae</taxon>
        <taxon>Eurotiales</taxon>
        <taxon>Aspergillaceae</taxon>
        <taxon>Aspergillus</taxon>
        <taxon>Aspergillus subgen. Nidulantes</taxon>
    </lineage>
</organism>
<dbReference type="EMBL" id="JBFXLQ010000001">
    <property type="protein sequence ID" value="KAL2872834.1"/>
    <property type="molecule type" value="Genomic_DNA"/>
</dbReference>
<evidence type="ECO:0000313" key="2">
    <source>
        <dbReference type="Proteomes" id="UP001610432"/>
    </source>
</evidence>
<comment type="caution">
    <text evidence="1">The sequence shown here is derived from an EMBL/GenBank/DDBJ whole genome shotgun (WGS) entry which is preliminary data.</text>
</comment>
<sequence length="317" mass="37371">MARTKQTAKRYGKRLITWTRFHLPREQEWPTWSVDHPDIHVGPLAGAKGLWKASLGRMVDNPEQAAYIIEWFSLDDLKDFQSSPACAEFLRNLPKDNNDNPQISINSDSTLQHADASSRFLILKHATERVTPKVEGRVTFTTFLVPRNVDDVYGMYNNTFDRVFRTFNPRDSEFRFSAVWFWVLAEDEWVEEKFGKLESTQEEDDNTNNNNNQGRTLFCNFFLWQRRLRVDPEHEEPSAADPEAREAWNQAVAQAMPPATAWKQERWDIRELPRFYPLEPEFDPELSPEELEYERERKRLLREYLQLHGFEVGGRSE</sequence>
<evidence type="ECO:0000313" key="1">
    <source>
        <dbReference type="EMBL" id="KAL2872834.1"/>
    </source>
</evidence>